<evidence type="ECO:0000313" key="3">
    <source>
        <dbReference type="EMBL" id="PVU85950.1"/>
    </source>
</evidence>
<dbReference type="PANTHER" id="PTHR36854">
    <property type="entry name" value="CHROMOSOME 9, WHOLE GENOME SHOTGUN SEQUENCE"/>
    <property type="match status" value="1"/>
</dbReference>
<feature type="signal peptide" evidence="1">
    <location>
        <begin position="1"/>
        <end position="20"/>
    </location>
</feature>
<comment type="caution">
    <text evidence="2">The sequence shown here is derived from an EMBL/GenBank/DDBJ whole genome shotgun (WGS) entry which is preliminary data.</text>
</comment>
<evidence type="ECO:0000313" key="4">
    <source>
        <dbReference type="Proteomes" id="UP000245699"/>
    </source>
</evidence>
<dbReference type="AlphaFoldDB" id="A0A2T9Y0I9"/>
<accession>A0A2T9Y0I9</accession>
<name>A0A2T9Y0I9_9FUNG</name>
<proteinExistence type="predicted"/>
<reference evidence="2 4" key="1">
    <citation type="journal article" date="2018" name="MBio">
        <title>Comparative Genomics Reveals the Core Gene Toolbox for the Fungus-Insect Symbiosis.</title>
        <authorList>
            <person name="Wang Y."/>
            <person name="Stata M."/>
            <person name="Wang W."/>
            <person name="Stajich J.E."/>
            <person name="White M.M."/>
            <person name="Moncalvo J.M."/>
        </authorList>
    </citation>
    <scope>NUCLEOTIDE SEQUENCE [LARGE SCALE GENOMIC DNA]</scope>
    <source>
        <strain evidence="2 4">AUS-77-4</strain>
    </source>
</reference>
<evidence type="ECO:0000256" key="1">
    <source>
        <dbReference type="SAM" id="SignalP"/>
    </source>
</evidence>
<gene>
    <name evidence="3" type="ORF">BB559_006754</name>
    <name evidence="2" type="ORF">BB559_006796</name>
</gene>
<dbReference type="Proteomes" id="UP000245699">
    <property type="component" value="Unassembled WGS sequence"/>
</dbReference>
<dbReference type="PANTHER" id="PTHR36854:SF1">
    <property type="entry name" value="TRANSMEMBRANE PROTEIN"/>
    <property type="match status" value="1"/>
</dbReference>
<dbReference type="EMBL" id="MBFT01001025">
    <property type="protein sequence ID" value="PVU85833.1"/>
    <property type="molecule type" value="Genomic_DNA"/>
</dbReference>
<keyword evidence="1" id="KW-0732">Signal</keyword>
<feature type="chain" id="PRO_5033327922" evidence="1">
    <location>
        <begin position="21"/>
        <end position="145"/>
    </location>
</feature>
<protein>
    <submittedName>
        <fullName evidence="2">Uncharacterized protein</fullName>
    </submittedName>
</protein>
<evidence type="ECO:0000313" key="2">
    <source>
        <dbReference type="EMBL" id="PVU85833.1"/>
    </source>
</evidence>
<dbReference type="OrthoDB" id="2142503at2759"/>
<sequence>MKPVYFFLCYILLFIFKSQAKPPISYCKCTCDRNSTIIELTRFALSNLPHASKPIDGSTLAKNPCMNCTKALCNIAEPDLCNGAAVGDEIVPLCFQRDSLQDKIVVEGFLLVVSGLLLYSIFKNKISEIYQNIKIRYGYQRVHAN</sequence>
<dbReference type="EMBL" id="MBFT01001001">
    <property type="protein sequence ID" value="PVU85950.1"/>
    <property type="molecule type" value="Genomic_DNA"/>
</dbReference>
<keyword evidence="4" id="KW-1185">Reference proteome</keyword>
<organism evidence="2 4">
    <name type="scientific">Furculomyces boomerangus</name>
    <dbReference type="NCBI Taxonomy" id="61424"/>
    <lineage>
        <taxon>Eukaryota</taxon>
        <taxon>Fungi</taxon>
        <taxon>Fungi incertae sedis</taxon>
        <taxon>Zoopagomycota</taxon>
        <taxon>Kickxellomycotina</taxon>
        <taxon>Harpellomycetes</taxon>
        <taxon>Harpellales</taxon>
        <taxon>Harpellaceae</taxon>
        <taxon>Furculomyces</taxon>
    </lineage>
</organism>